<keyword evidence="7" id="KW-1185">Reference proteome</keyword>
<dbReference type="InterPro" id="IPR022143">
    <property type="entry name" value="DUF3675"/>
</dbReference>
<dbReference type="PANTHER" id="PTHR23012:SF174">
    <property type="entry name" value="OS01G0121200 PROTEIN"/>
    <property type="match status" value="1"/>
</dbReference>
<dbReference type="PANTHER" id="PTHR23012">
    <property type="entry name" value="RING/FYVE/PHD ZINC FINGER DOMAIN-CONTAINING"/>
    <property type="match status" value="1"/>
</dbReference>
<dbReference type="Proteomes" id="UP000663760">
    <property type="component" value="Chromosome 9"/>
</dbReference>
<accession>A0A7I8KXB6</accession>
<feature type="transmembrane region" description="Helical" evidence="4">
    <location>
        <begin position="212"/>
        <end position="231"/>
    </location>
</feature>
<keyword evidence="3" id="KW-0862">Zinc</keyword>
<dbReference type="GO" id="GO:0004842">
    <property type="term" value="F:ubiquitin-protein transferase activity"/>
    <property type="evidence" value="ECO:0007669"/>
    <property type="project" value="TreeGrafter"/>
</dbReference>
<dbReference type="GO" id="GO:0016567">
    <property type="term" value="P:protein ubiquitination"/>
    <property type="evidence" value="ECO:0007669"/>
    <property type="project" value="TreeGrafter"/>
</dbReference>
<keyword evidence="2" id="KW-0863">Zinc-finger</keyword>
<name>A0A7I8KXB6_SPIIN</name>
<evidence type="ECO:0000256" key="4">
    <source>
        <dbReference type="SAM" id="Phobius"/>
    </source>
</evidence>
<gene>
    <name evidence="6" type="ORF">SI8410_09012840</name>
</gene>
<dbReference type="AlphaFoldDB" id="A0A7I8KXB6"/>
<sequence>MGDHFVLLVDHLLTESTLGAAIASRSQSPAGHTAAVCVQSEPRRPPQKMAVEDDRKAPELVECRICQDDDLESNMETPCSCRGSLKYAHRKCVQLWCNEKGDTVCEICLQRFKPGYTAPQLFHYGGSPMNFRGNWEISRRDLRDPGLMTMVTTERGLLAVASGDFADANSRSVFCRCVAMIFTVLLVLRHALPVMIAGGDEDHYSVAESTLLLLRIVGVLFPIFVMARTLAMLYRRHRRHQGGQGLFMPSAGEGEEEERATPWMERESRTIQMAVPAPL</sequence>
<dbReference type="OrthoDB" id="264354at2759"/>
<keyword evidence="1" id="KW-0479">Metal-binding</keyword>
<feature type="transmembrane region" description="Helical" evidence="4">
    <location>
        <begin position="173"/>
        <end position="192"/>
    </location>
</feature>
<dbReference type="SUPFAM" id="SSF57850">
    <property type="entry name" value="RING/U-box"/>
    <property type="match status" value="1"/>
</dbReference>
<dbReference type="GO" id="GO:0008270">
    <property type="term" value="F:zinc ion binding"/>
    <property type="evidence" value="ECO:0007669"/>
    <property type="project" value="UniProtKB-KW"/>
</dbReference>
<dbReference type="Gene3D" id="3.30.40.10">
    <property type="entry name" value="Zinc/RING finger domain, C3HC4 (zinc finger)"/>
    <property type="match status" value="1"/>
</dbReference>
<proteinExistence type="predicted"/>
<dbReference type="EMBL" id="LR746272">
    <property type="protein sequence ID" value="CAA7402162.1"/>
    <property type="molecule type" value="Genomic_DNA"/>
</dbReference>
<dbReference type="CDD" id="cd16495">
    <property type="entry name" value="RING_CH-C4HC3_MARCH"/>
    <property type="match status" value="1"/>
</dbReference>
<dbReference type="FunFam" id="3.30.40.10:FF:000337">
    <property type="entry name" value="Zinc finger family protein"/>
    <property type="match status" value="1"/>
</dbReference>
<evidence type="ECO:0000313" key="6">
    <source>
        <dbReference type="EMBL" id="CAA7402162.1"/>
    </source>
</evidence>
<dbReference type="PROSITE" id="PS51292">
    <property type="entry name" value="ZF_RING_CH"/>
    <property type="match status" value="1"/>
</dbReference>
<dbReference type="GO" id="GO:0016020">
    <property type="term" value="C:membrane"/>
    <property type="evidence" value="ECO:0007669"/>
    <property type="project" value="TreeGrafter"/>
</dbReference>
<dbReference type="InterPro" id="IPR033275">
    <property type="entry name" value="MARCH-like"/>
</dbReference>
<evidence type="ECO:0000256" key="3">
    <source>
        <dbReference type="ARBA" id="ARBA00022833"/>
    </source>
</evidence>
<dbReference type="InterPro" id="IPR013083">
    <property type="entry name" value="Znf_RING/FYVE/PHD"/>
</dbReference>
<evidence type="ECO:0000259" key="5">
    <source>
        <dbReference type="PROSITE" id="PS51292"/>
    </source>
</evidence>
<evidence type="ECO:0000313" key="7">
    <source>
        <dbReference type="Proteomes" id="UP000663760"/>
    </source>
</evidence>
<dbReference type="Pfam" id="PF12906">
    <property type="entry name" value="RINGv"/>
    <property type="match status" value="1"/>
</dbReference>
<keyword evidence="4" id="KW-0812">Transmembrane</keyword>
<organism evidence="6 7">
    <name type="scientific">Spirodela intermedia</name>
    <name type="common">Intermediate duckweed</name>
    <dbReference type="NCBI Taxonomy" id="51605"/>
    <lineage>
        <taxon>Eukaryota</taxon>
        <taxon>Viridiplantae</taxon>
        <taxon>Streptophyta</taxon>
        <taxon>Embryophyta</taxon>
        <taxon>Tracheophyta</taxon>
        <taxon>Spermatophyta</taxon>
        <taxon>Magnoliopsida</taxon>
        <taxon>Liliopsida</taxon>
        <taxon>Araceae</taxon>
        <taxon>Lemnoideae</taxon>
        <taxon>Spirodela</taxon>
    </lineage>
</organism>
<dbReference type="SMART" id="SM00744">
    <property type="entry name" value="RINGv"/>
    <property type="match status" value="1"/>
</dbReference>
<keyword evidence="4" id="KW-1133">Transmembrane helix</keyword>
<feature type="domain" description="RING-CH-type" evidence="5">
    <location>
        <begin position="55"/>
        <end position="115"/>
    </location>
</feature>
<evidence type="ECO:0000256" key="1">
    <source>
        <dbReference type="ARBA" id="ARBA00022723"/>
    </source>
</evidence>
<dbReference type="InterPro" id="IPR011016">
    <property type="entry name" value="Znf_RING-CH"/>
</dbReference>
<dbReference type="Pfam" id="PF12428">
    <property type="entry name" value="DUF3675"/>
    <property type="match status" value="1"/>
</dbReference>
<reference evidence="6" key="1">
    <citation type="submission" date="2020-02" db="EMBL/GenBank/DDBJ databases">
        <authorList>
            <person name="Scholz U."/>
            <person name="Mascher M."/>
            <person name="Fiebig A."/>
        </authorList>
    </citation>
    <scope>NUCLEOTIDE SEQUENCE</scope>
</reference>
<protein>
    <recommendedName>
        <fullName evidence="5">RING-CH-type domain-containing protein</fullName>
    </recommendedName>
</protein>
<keyword evidence="4" id="KW-0472">Membrane</keyword>
<evidence type="ECO:0000256" key="2">
    <source>
        <dbReference type="ARBA" id="ARBA00022771"/>
    </source>
</evidence>